<dbReference type="InterPro" id="IPR016181">
    <property type="entry name" value="Acyl_CoA_acyltransferase"/>
</dbReference>
<accession>A0A2A4GBW5</accession>
<evidence type="ECO:0000259" key="3">
    <source>
        <dbReference type="PROSITE" id="PS51186"/>
    </source>
</evidence>
<dbReference type="InterPro" id="IPR000182">
    <property type="entry name" value="GNAT_dom"/>
</dbReference>
<dbReference type="PANTHER" id="PTHR43877">
    <property type="entry name" value="AMINOALKYLPHOSPHONATE N-ACETYLTRANSFERASE-RELATED-RELATED"/>
    <property type="match status" value="1"/>
</dbReference>
<comment type="caution">
    <text evidence="4">The sequence shown here is derived from an EMBL/GenBank/DDBJ whole genome shotgun (WGS) entry which is preliminary data.</text>
</comment>
<protein>
    <recommendedName>
        <fullName evidence="3">N-acetyltransferase domain-containing protein</fullName>
    </recommendedName>
</protein>
<dbReference type="SUPFAM" id="SSF55729">
    <property type="entry name" value="Acyl-CoA N-acyltransferases (Nat)"/>
    <property type="match status" value="1"/>
</dbReference>
<name>A0A2A4GBW5_9FLAO</name>
<dbReference type="PROSITE" id="PS51186">
    <property type="entry name" value="GNAT"/>
    <property type="match status" value="1"/>
</dbReference>
<dbReference type="InterPro" id="IPR050832">
    <property type="entry name" value="Bact_Acetyltransf"/>
</dbReference>
<dbReference type="EMBL" id="NBWU01000001">
    <property type="protein sequence ID" value="PCE66449.1"/>
    <property type="molecule type" value="Genomic_DNA"/>
</dbReference>
<organism evidence="4 5">
    <name type="scientific">Sediminicola luteus</name>
    <dbReference type="NCBI Taxonomy" id="319238"/>
    <lineage>
        <taxon>Bacteria</taxon>
        <taxon>Pseudomonadati</taxon>
        <taxon>Bacteroidota</taxon>
        <taxon>Flavobacteriia</taxon>
        <taxon>Flavobacteriales</taxon>
        <taxon>Flavobacteriaceae</taxon>
        <taxon>Sediminicola</taxon>
    </lineage>
</organism>
<evidence type="ECO:0000256" key="1">
    <source>
        <dbReference type="ARBA" id="ARBA00022679"/>
    </source>
</evidence>
<keyword evidence="1" id="KW-0808">Transferase</keyword>
<keyword evidence="5" id="KW-1185">Reference proteome</keyword>
<dbReference type="RefSeq" id="WP_097441971.1">
    <property type="nucleotide sequence ID" value="NZ_NBWU01000001.1"/>
</dbReference>
<feature type="domain" description="N-acetyltransferase" evidence="3">
    <location>
        <begin position="3"/>
        <end position="171"/>
    </location>
</feature>
<keyword evidence="2" id="KW-0012">Acyltransferase</keyword>
<dbReference type="OrthoDB" id="7205533at2"/>
<proteinExistence type="predicted"/>
<dbReference type="CDD" id="cd04301">
    <property type="entry name" value="NAT_SF"/>
    <property type="match status" value="1"/>
</dbReference>
<dbReference type="AlphaFoldDB" id="A0A2A4GBW5"/>
<sequence>MALRFSPCTEAELDLLIRIAKDTFHAAFADQNDPADFANYMKRAFAKPTLLAELQEPNSTFYFIYEQEILVGYLKCNVAPAQTDLNDPESLELQRIYILPEFQGNGHGTEIMAWVKQIAREKGKIKLWLGVWEANLRAIAFYERHGFKKIGEHPYLIGTDEQMDWVMQVRL</sequence>
<evidence type="ECO:0000313" key="4">
    <source>
        <dbReference type="EMBL" id="PCE66449.1"/>
    </source>
</evidence>
<evidence type="ECO:0000256" key="2">
    <source>
        <dbReference type="ARBA" id="ARBA00023315"/>
    </source>
</evidence>
<dbReference type="Proteomes" id="UP000219559">
    <property type="component" value="Unassembled WGS sequence"/>
</dbReference>
<dbReference type="GO" id="GO:0016747">
    <property type="term" value="F:acyltransferase activity, transferring groups other than amino-acyl groups"/>
    <property type="evidence" value="ECO:0007669"/>
    <property type="project" value="InterPro"/>
</dbReference>
<dbReference type="Gene3D" id="3.40.630.30">
    <property type="match status" value="1"/>
</dbReference>
<reference evidence="4 5" key="1">
    <citation type="submission" date="2017-04" db="EMBL/GenBank/DDBJ databases">
        <title>A new member of the family Flavobacteriaceae isolated from ascidians.</title>
        <authorList>
            <person name="Chen L."/>
        </authorList>
    </citation>
    <scope>NUCLEOTIDE SEQUENCE [LARGE SCALE GENOMIC DNA]</scope>
    <source>
        <strain evidence="4 5">HQA918</strain>
    </source>
</reference>
<dbReference type="PANTHER" id="PTHR43877:SF2">
    <property type="entry name" value="AMINOALKYLPHOSPHONATE N-ACETYLTRANSFERASE-RELATED"/>
    <property type="match status" value="1"/>
</dbReference>
<gene>
    <name evidence="4" type="ORF">B7P33_03910</name>
</gene>
<dbReference type="Pfam" id="PF00583">
    <property type="entry name" value="Acetyltransf_1"/>
    <property type="match status" value="1"/>
</dbReference>
<evidence type="ECO:0000313" key="5">
    <source>
        <dbReference type="Proteomes" id="UP000219559"/>
    </source>
</evidence>